<protein>
    <submittedName>
        <fullName evidence="1">Uncharacterized protein</fullName>
    </submittedName>
</protein>
<sequence>MKISFGPSILVFFNHVALHSSCGLLSPFILLPSDRVCGCSKLDVFLCWMCCWNVKIAGCLSLLLDEAAVCFHSLRENRPSMCLISTFSPLFFSTFQHVCFFLSTSGPSSHSCMLLQALLLFNVLLDVVVAALGRLSSSFPAATMNTSCFSSSPFIRP</sequence>
<gene>
    <name evidence="1" type="primary">Vigan.10G108700</name>
    <name evidence="1" type="ORF">VIGAN_10108700</name>
</gene>
<dbReference type="Proteomes" id="UP000291084">
    <property type="component" value="Chromosome 10"/>
</dbReference>
<evidence type="ECO:0000313" key="1">
    <source>
        <dbReference type="EMBL" id="BAT99611.1"/>
    </source>
</evidence>
<reference evidence="1 2" key="1">
    <citation type="journal article" date="2015" name="Sci. Rep.">
        <title>The power of single molecule real-time sequencing technology in the de novo assembly of a eukaryotic genome.</title>
        <authorList>
            <person name="Sakai H."/>
            <person name="Naito K."/>
            <person name="Ogiso-Tanaka E."/>
            <person name="Takahashi Y."/>
            <person name="Iseki K."/>
            <person name="Muto C."/>
            <person name="Satou K."/>
            <person name="Teruya K."/>
            <person name="Shiroma A."/>
            <person name="Shimoji M."/>
            <person name="Hirano T."/>
            <person name="Itoh T."/>
            <person name="Kaga A."/>
            <person name="Tomooka N."/>
        </authorList>
    </citation>
    <scope>NUCLEOTIDE SEQUENCE [LARGE SCALE GENOMIC DNA]</scope>
    <source>
        <strain evidence="2">cv. Shumari</strain>
    </source>
</reference>
<dbReference type="EMBL" id="AP015043">
    <property type="protein sequence ID" value="BAT99611.1"/>
    <property type="molecule type" value="Genomic_DNA"/>
</dbReference>
<dbReference type="AlphaFoldDB" id="A0A0S3T3D4"/>
<evidence type="ECO:0000313" key="2">
    <source>
        <dbReference type="Proteomes" id="UP000291084"/>
    </source>
</evidence>
<keyword evidence="2" id="KW-1185">Reference proteome</keyword>
<organism evidence="1 2">
    <name type="scientific">Vigna angularis var. angularis</name>
    <dbReference type="NCBI Taxonomy" id="157739"/>
    <lineage>
        <taxon>Eukaryota</taxon>
        <taxon>Viridiplantae</taxon>
        <taxon>Streptophyta</taxon>
        <taxon>Embryophyta</taxon>
        <taxon>Tracheophyta</taxon>
        <taxon>Spermatophyta</taxon>
        <taxon>Magnoliopsida</taxon>
        <taxon>eudicotyledons</taxon>
        <taxon>Gunneridae</taxon>
        <taxon>Pentapetalae</taxon>
        <taxon>rosids</taxon>
        <taxon>fabids</taxon>
        <taxon>Fabales</taxon>
        <taxon>Fabaceae</taxon>
        <taxon>Papilionoideae</taxon>
        <taxon>50 kb inversion clade</taxon>
        <taxon>NPAAA clade</taxon>
        <taxon>indigoferoid/millettioid clade</taxon>
        <taxon>Phaseoleae</taxon>
        <taxon>Vigna</taxon>
    </lineage>
</organism>
<proteinExistence type="predicted"/>
<accession>A0A0S3T3D4</accession>
<name>A0A0S3T3D4_PHAAN</name>